<feature type="region of interest" description="Disordered" evidence="7">
    <location>
        <begin position="78"/>
        <end position="156"/>
    </location>
</feature>
<dbReference type="EMBL" id="JAAARO010000004">
    <property type="protein sequence ID" value="KAF5748414.1"/>
    <property type="molecule type" value="Genomic_DNA"/>
</dbReference>
<dbReference type="PANTHER" id="PTHR13533:SF32">
    <property type="entry name" value="PROTEIN TRICHOME BIREFRINGENCE-LIKE 14"/>
    <property type="match status" value="1"/>
</dbReference>
<evidence type="ECO:0000256" key="7">
    <source>
        <dbReference type="SAM" id="MobiDB-lite"/>
    </source>
</evidence>
<comment type="subcellular location">
    <subcellularLocation>
        <location evidence="1">Membrane</location>
        <topology evidence="1">Single-pass membrane protein</topology>
    </subcellularLocation>
</comment>
<feature type="transmembrane region" description="Helical" evidence="8">
    <location>
        <begin position="33"/>
        <end position="50"/>
    </location>
</feature>
<dbReference type="Pfam" id="PF13839">
    <property type="entry name" value="PC-Esterase"/>
    <property type="match status" value="1"/>
</dbReference>
<dbReference type="Proteomes" id="UP000593562">
    <property type="component" value="Unassembled WGS sequence"/>
</dbReference>
<proteinExistence type="inferred from homology"/>
<keyword evidence="3 8" id="KW-0812">Transmembrane</keyword>
<dbReference type="GO" id="GO:0005794">
    <property type="term" value="C:Golgi apparatus"/>
    <property type="evidence" value="ECO:0007669"/>
    <property type="project" value="UniProtKB-ARBA"/>
</dbReference>
<feature type="domain" description="Trichome birefringence-like C-terminal" evidence="9">
    <location>
        <begin position="322"/>
        <end position="604"/>
    </location>
</feature>
<evidence type="ECO:0000256" key="8">
    <source>
        <dbReference type="SAM" id="Phobius"/>
    </source>
</evidence>
<keyword evidence="6 8" id="KW-0472">Membrane</keyword>
<feature type="compositionally biased region" description="Polar residues" evidence="7">
    <location>
        <begin position="89"/>
        <end position="109"/>
    </location>
</feature>
<dbReference type="InterPro" id="IPR025846">
    <property type="entry name" value="TBL_N"/>
</dbReference>
<evidence type="ECO:0008006" key="13">
    <source>
        <dbReference type="Google" id="ProtNLM"/>
    </source>
</evidence>
<dbReference type="InterPro" id="IPR026057">
    <property type="entry name" value="TBL_C"/>
</dbReference>
<evidence type="ECO:0000259" key="10">
    <source>
        <dbReference type="Pfam" id="PF14416"/>
    </source>
</evidence>
<sequence>MFFHSKNKFHLKFLFLCGSRMKGGFFGLRGKELSFILIIFVCTTILIWAWEKTPILTAVLPPKSRLLKLFPGNGTVNENSDVSTAAGPTKSSPYSITTPVENEEIFSSRSEAKERQKQILVADKDTIGESPTEVENSRQSQGEKDSIEKEQGVDLAPEIHAYTSPSLSRQDDKNLTAVADNQEKSTHAAETEERQKQILEADKNAINQNPTDPTGLEQDKRQFKEEKNSREKELNVNLAPEGHPNASFSLSSQDHTNFTAVTDNQACDLAKGKWVIDDRRPLYSGSRCTRWLSQMWACRLMQREDFSYERLKWQPKHCEIEEFTGPEFLRRMQDKSLAFVGDSLGRQQFQSLMCMITGGKESPDVKDVGKEYGLSKPRGAVRPNGWAYHFPSTNTTVLYYWSACLCDLEPINATNPATNYAMHLDRPPAFLRQFLHKFHILVLNTGHHWNRGKLTANRWVMYVGGLPNTDRKIAQIGGAKHFTIHSIVKWVDSQLPSHPHLKAFYRSISPRHFVNGDWNTGGSCDNSTPMSVGKEVLQDESSDHSASSAVKGTGVELLDITALSQLRDEGHISRYSITASRGVQDCLHWCLPGVPDTWNEILFAKLILHQCTRNGSYSTC</sequence>
<dbReference type="GO" id="GO:0045492">
    <property type="term" value="P:xylan biosynthetic process"/>
    <property type="evidence" value="ECO:0007669"/>
    <property type="project" value="UniProtKB-ARBA"/>
</dbReference>
<evidence type="ECO:0000256" key="6">
    <source>
        <dbReference type="ARBA" id="ARBA00023136"/>
    </source>
</evidence>
<evidence type="ECO:0000256" key="2">
    <source>
        <dbReference type="ARBA" id="ARBA00007727"/>
    </source>
</evidence>
<feature type="compositionally biased region" description="Basic and acidic residues" evidence="7">
    <location>
        <begin position="141"/>
        <end position="152"/>
    </location>
</feature>
<evidence type="ECO:0000259" key="9">
    <source>
        <dbReference type="Pfam" id="PF13839"/>
    </source>
</evidence>
<protein>
    <recommendedName>
        <fullName evidence="13">Protein trichome birefringence-like 16</fullName>
    </recommendedName>
</protein>
<dbReference type="GO" id="GO:0016407">
    <property type="term" value="F:acetyltransferase activity"/>
    <property type="evidence" value="ECO:0007669"/>
    <property type="project" value="TreeGrafter"/>
</dbReference>
<evidence type="ECO:0000313" key="11">
    <source>
        <dbReference type="EMBL" id="KAF5748414.1"/>
    </source>
</evidence>
<evidence type="ECO:0000256" key="1">
    <source>
        <dbReference type="ARBA" id="ARBA00004167"/>
    </source>
</evidence>
<dbReference type="AlphaFoldDB" id="A0A7J7DQG4"/>
<reference evidence="11 12" key="1">
    <citation type="journal article" date="2020" name="Nat. Commun.">
        <title>Genome of Tripterygium wilfordii and identification of cytochrome P450 involved in triptolide biosynthesis.</title>
        <authorList>
            <person name="Tu L."/>
            <person name="Su P."/>
            <person name="Zhang Z."/>
            <person name="Gao L."/>
            <person name="Wang J."/>
            <person name="Hu T."/>
            <person name="Zhou J."/>
            <person name="Zhang Y."/>
            <person name="Zhao Y."/>
            <person name="Liu Y."/>
            <person name="Song Y."/>
            <person name="Tong Y."/>
            <person name="Lu Y."/>
            <person name="Yang J."/>
            <person name="Xu C."/>
            <person name="Jia M."/>
            <person name="Peters R.J."/>
            <person name="Huang L."/>
            <person name="Gao W."/>
        </authorList>
    </citation>
    <scope>NUCLEOTIDE SEQUENCE [LARGE SCALE GENOMIC DNA]</scope>
    <source>
        <strain evidence="12">cv. XIE 37</strain>
        <tissue evidence="11">Leaf</tissue>
    </source>
</reference>
<feature type="domain" description="Trichome birefringence-like N-terminal" evidence="10">
    <location>
        <begin position="266"/>
        <end position="319"/>
    </location>
</feature>
<dbReference type="PANTHER" id="PTHR13533">
    <property type="entry name" value="N-ACETYLNEURAMINATE 9-O-ACETYLTRANSFERASE"/>
    <property type="match status" value="1"/>
</dbReference>
<evidence type="ECO:0000313" key="12">
    <source>
        <dbReference type="Proteomes" id="UP000593562"/>
    </source>
</evidence>
<dbReference type="Pfam" id="PF14416">
    <property type="entry name" value="PMR5N"/>
    <property type="match status" value="1"/>
</dbReference>
<dbReference type="FunCoup" id="A0A7J7DQG4">
    <property type="interactions" value="2034"/>
</dbReference>
<organism evidence="11 12">
    <name type="scientific">Tripterygium wilfordii</name>
    <name type="common">Thunder God vine</name>
    <dbReference type="NCBI Taxonomy" id="458696"/>
    <lineage>
        <taxon>Eukaryota</taxon>
        <taxon>Viridiplantae</taxon>
        <taxon>Streptophyta</taxon>
        <taxon>Embryophyta</taxon>
        <taxon>Tracheophyta</taxon>
        <taxon>Spermatophyta</taxon>
        <taxon>Magnoliopsida</taxon>
        <taxon>eudicotyledons</taxon>
        <taxon>Gunneridae</taxon>
        <taxon>Pentapetalae</taxon>
        <taxon>rosids</taxon>
        <taxon>fabids</taxon>
        <taxon>Celastrales</taxon>
        <taxon>Celastraceae</taxon>
        <taxon>Tripterygium</taxon>
    </lineage>
</organism>
<feature type="compositionally biased region" description="Basic and acidic residues" evidence="7">
    <location>
        <begin position="110"/>
        <end position="127"/>
    </location>
</feature>
<evidence type="ECO:0000256" key="3">
    <source>
        <dbReference type="ARBA" id="ARBA00022692"/>
    </source>
</evidence>
<evidence type="ECO:0000256" key="5">
    <source>
        <dbReference type="ARBA" id="ARBA00022989"/>
    </source>
</evidence>
<feature type="region of interest" description="Disordered" evidence="7">
    <location>
        <begin position="201"/>
        <end position="241"/>
    </location>
</feature>
<dbReference type="GO" id="GO:0016020">
    <property type="term" value="C:membrane"/>
    <property type="evidence" value="ECO:0007669"/>
    <property type="project" value="UniProtKB-SubCell"/>
</dbReference>
<dbReference type="GO" id="GO:0010411">
    <property type="term" value="P:xyloglucan metabolic process"/>
    <property type="evidence" value="ECO:0007669"/>
    <property type="project" value="TreeGrafter"/>
</dbReference>
<comment type="caution">
    <text evidence="11">The sequence shown here is derived from an EMBL/GenBank/DDBJ whole genome shotgun (WGS) entry which is preliminary data.</text>
</comment>
<keyword evidence="4" id="KW-0735">Signal-anchor</keyword>
<gene>
    <name evidence="11" type="ORF">HS088_TW04G00368</name>
</gene>
<feature type="compositionally biased region" description="Basic and acidic residues" evidence="7">
    <location>
        <begin position="217"/>
        <end position="234"/>
    </location>
</feature>
<accession>A0A7J7DQG4</accession>
<keyword evidence="12" id="KW-1185">Reference proteome</keyword>
<name>A0A7J7DQG4_TRIWF</name>
<dbReference type="InParanoid" id="A0A7J7DQG4"/>
<comment type="similarity">
    <text evidence="2">Belongs to the PC-esterase family. TBL subfamily.</text>
</comment>
<keyword evidence="5 8" id="KW-1133">Transmembrane helix</keyword>
<dbReference type="GO" id="GO:0009834">
    <property type="term" value="P:plant-type secondary cell wall biogenesis"/>
    <property type="evidence" value="ECO:0007669"/>
    <property type="project" value="TreeGrafter"/>
</dbReference>
<evidence type="ECO:0000256" key="4">
    <source>
        <dbReference type="ARBA" id="ARBA00022968"/>
    </source>
</evidence>